<evidence type="ECO:0000313" key="3">
    <source>
        <dbReference type="Proteomes" id="UP000320772"/>
    </source>
</evidence>
<evidence type="ECO:0000313" key="2">
    <source>
        <dbReference type="EMBL" id="GEB04652.1"/>
    </source>
</evidence>
<proteinExistence type="predicted"/>
<keyword evidence="3" id="KW-1185">Reference proteome</keyword>
<dbReference type="InterPro" id="IPR005158">
    <property type="entry name" value="BTAD"/>
</dbReference>
<protein>
    <submittedName>
        <fullName evidence="2">Transcriptional activator</fullName>
    </submittedName>
</protein>
<dbReference type="InterPro" id="IPR051677">
    <property type="entry name" value="AfsR-DnrI-RedD_regulator"/>
</dbReference>
<name>A0A4Y3M5R2_9PROT</name>
<dbReference type="PANTHER" id="PTHR35807">
    <property type="entry name" value="TRANSCRIPTIONAL REGULATOR REDD-RELATED"/>
    <property type="match status" value="1"/>
</dbReference>
<dbReference type="InterPro" id="IPR016032">
    <property type="entry name" value="Sig_transdc_resp-reg_C-effctor"/>
</dbReference>
<reference evidence="2 3" key="1">
    <citation type="submission" date="2019-06" db="EMBL/GenBank/DDBJ databases">
        <title>Whole genome shotgun sequence of Gluconobacter roseus NBRC 3990.</title>
        <authorList>
            <person name="Hosoyama A."/>
            <person name="Uohara A."/>
            <person name="Ohji S."/>
            <person name="Ichikawa N."/>
        </authorList>
    </citation>
    <scope>NUCLEOTIDE SEQUENCE [LARGE SCALE GENOMIC DNA]</scope>
    <source>
        <strain evidence="2 3">NBRC 3990</strain>
    </source>
</reference>
<gene>
    <name evidence="2" type="ORF">GRO01_22280</name>
</gene>
<dbReference type="GO" id="GO:0006355">
    <property type="term" value="P:regulation of DNA-templated transcription"/>
    <property type="evidence" value="ECO:0007669"/>
    <property type="project" value="InterPro"/>
</dbReference>
<dbReference type="STRING" id="586239.AD943_08200"/>
<dbReference type="Gene3D" id="1.10.10.10">
    <property type="entry name" value="Winged helix-like DNA-binding domain superfamily/Winged helix DNA-binding domain"/>
    <property type="match status" value="1"/>
</dbReference>
<dbReference type="RefSeq" id="WP_174787439.1">
    <property type="nucleotide sequence ID" value="NZ_BAQZ01000026.1"/>
</dbReference>
<accession>A0A4Y3M5R2</accession>
<dbReference type="InterPro" id="IPR036388">
    <property type="entry name" value="WH-like_DNA-bd_sf"/>
</dbReference>
<sequence>MMESAPRHVRETDPTLLRLRLIGQMEAKTLTGESVLPVGGKTRALLAILALSDRKPVLRSRLAELLWSQRPEDMARASLRQEIHRLLDALSPLGVDVIDVQRHSLALKPALTSVDAERLLTASVRTIDSVTPPDEPLLGELVGVDPALDDWLVQQRERLSAHLQHVYENAVRELTDPDQVEDMAERLLKFDNLNEIAWRARIQTALHRGDQGRAAALADQMSHLFGDIEGHIPDPATQSLIANISTQAHGSEVANDFSQAVLPTGGPDIPFSAPMPRLDPMLALPLHYASRDPSSVEPRRISLVFLPPSCPDGKLAKQAQDLRDQLELIFVHMGTFDILSVPEPSLPDPVNAAAVYRSWGTDYIISGSLRAGLDGADNRLIVRVLDARRGGVIIWGTHYDFPSAGPDAAKNSLLAPAQAMQWNIFVVEARRIAARPDAELSALGMALRAFMLLLRHDCSFFDRIGVLLERATVLEEEDGAIALIDALHCYIRFLNDWSADAEAVFARGLQRVRAAVSLMPDLHAVEVLLAAYLMYDPTMQSTAVSVAQAAAEGISRNDQNHRDSPDYLMASIVLDLLQGRTNAAATTVKVLLENGCRSQLLELLRPVFMMILLLGEDYQKVISIGRLMSGLYPVCPSSLVYYLIALIETGDFPEETQQVHQHLLRLVPDLTISKIVSRFPFIEKAHQKRLMDALGRAGLVKG</sequence>
<dbReference type="EMBL" id="BJLY01000004">
    <property type="protein sequence ID" value="GEB04652.1"/>
    <property type="molecule type" value="Genomic_DNA"/>
</dbReference>
<dbReference type="SUPFAM" id="SSF46894">
    <property type="entry name" value="C-terminal effector domain of the bipartite response regulators"/>
    <property type="match status" value="1"/>
</dbReference>
<comment type="caution">
    <text evidence="2">The sequence shown here is derived from an EMBL/GenBank/DDBJ whole genome shotgun (WGS) entry which is preliminary data.</text>
</comment>
<dbReference type="AlphaFoldDB" id="A0A4Y3M5R2"/>
<dbReference type="GO" id="GO:0003677">
    <property type="term" value="F:DNA binding"/>
    <property type="evidence" value="ECO:0007669"/>
    <property type="project" value="InterPro"/>
</dbReference>
<feature type="domain" description="Bacterial transcriptional activator" evidence="1">
    <location>
        <begin position="114"/>
        <end position="245"/>
    </location>
</feature>
<dbReference type="Proteomes" id="UP000320772">
    <property type="component" value="Unassembled WGS sequence"/>
</dbReference>
<evidence type="ECO:0000259" key="1">
    <source>
        <dbReference type="SMART" id="SM01043"/>
    </source>
</evidence>
<dbReference type="SMART" id="SM01043">
    <property type="entry name" value="BTAD"/>
    <property type="match status" value="1"/>
</dbReference>
<organism evidence="2 3">
    <name type="scientific">Gluconobacter roseus NBRC 3990</name>
    <dbReference type="NCBI Taxonomy" id="1307950"/>
    <lineage>
        <taxon>Bacteria</taxon>
        <taxon>Pseudomonadati</taxon>
        <taxon>Pseudomonadota</taxon>
        <taxon>Alphaproteobacteria</taxon>
        <taxon>Acetobacterales</taxon>
        <taxon>Acetobacteraceae</taxon>
        <taxon>Gluconobacter</taxon>
    </lineage>
</organism>